<feature type="region of interest" description="Disordered" evidence="1">
    <location>
        <begin position="538"/>
        <end position="558"/>
    </location>
</feature>
<dbReference type="HOGENOM" id="CLU_471860_0_0_1"/>
<accession>A0A0C9VT10</accession>
<feature type="region of interest" description="Disordered" evidence="1">
    <location>
        <begin position="365"/>
        <end position="409"/>
    </location>
</feature>
<feature type="compositionally biased region" description="Acidic residues" evidence="1">
    <location>
        <begin position="393"/>
        <end position="409"/>
    </location>
</feature>
<proteinExistence type="predicted"/>
<evidence type="ECO:0000313" key="3">
    <source>
        <dbReference type="Proteomes" id="UP000054279"/>
    </source>
</evidence>
<evidence type="ECO:0000256" key="1">
    <source>
        <dbReference type="SAM" id="MobiDB-lite"/>
    </source>
</evidence>
<keyword evidence="3" id="KW-1185">Reference proteome</keyword>
<organism evidence="2 3">
    <name type="scientific">Sphaerobolus stellatus (strain SS14)</name>
    <dbReference type="NCBI Taxonomy" id="990650"/>
    <lineage>
        <taxon>Eukaryota</taxon>
        <taxon>Fungi</taxon>
        <taxon>Dikarya</taxon>
        <taxon>Basidiomycota</taxon>
        <taxon>Agaricomycotina</taxon>
        <taxon>Agaricomycetes</taxon>
        <taxon>Phallomycetidae</taxon>
        <taxon>Geastrales</taxon>
        <taxon>Sphaerobolaceae</taxon>
        <taxon>Sphaerobolus</taxon>
    </lineage>
</organism>
<name>A0A0C9VT10_SPHS4</name>
<evidence type="ECO:0000313" key="2">
    <source>
        <dbReference type="EMBL" id="KIJ45682.1"/>
    </source>
</evidence>
<feature type="compositionally biased region" description="Basic and acidic residues" evidence="1">
    <location>
        <begin position="370"/>
        <end position="385"/>
    </location>
</feature>
<gene>
    <name evidence="2" type="ORF">M422DRAFT_67127</name>
</gene>
<sequence>MSHSHEHNKYPPITALRFFSPIRNTVGSMVVTSEDRYVEEMYKVGHGHAIADPEYLGPKLQLGDLVYSEINFGSLQRILNILKHPADESFNNWRSGFSTYSPFKIQRRDVTYTRLASPCSSSDNEVKPSGAHVGVEVPQANLSAKIHTSFAKSTQKGAVVIFNPDSLSAALKSFQELSRQWIPQNLQCICEWLEKLHIRTEKPTKTILGVHAGQAKSYTLDIDDCKLIVSVSHVRDYALAYWESRESTLDFELDTNVETTGAGATWGRWKSTELAFSRSGPESSNNAEVKDASEAMQYIANLAPESTDLYYDPFNCTIFVQFIEFHKTRHHLLRLDHPKDPVEDEHRKCWILYIYLGDIDLENPADGAENEGHSEGDAGSGKEDDQNVGDADGSGDENADGSGDENAEDAVDDVAGTEGTKGPEESSVWETNNEYKKAQLELTYCQASIMLRRYISLKANSDYSMVHSQQVIHLHQMAVDNNATCFATWLMSKDFVVSKITGTGDNEVTVGYLPQPPFTVDMENDLGSGFQADVSFGTVSTRDSPKSSPGISPSASGSAWLSLSELTMGGASKASGSS</sequence>
<feature type="compositionally biased region" description="Low complexity" evidence="1">
    <location>
        <begin position="546"/>
        <end position="558"/>
    </location>
</feature>
<dbReference type="AlphaFoldDB" id="A0A0C9VT10"/>
<protein>
    <submittedName>
        <fullName evidence="2">Uncharacterized protein</fullName>
    </submittedName>
</protein>
<reference evidence="2 3" key="1">
    <citation type="submission" date="2014-06" db="EMBL/GenBank/DDBJ databases">
        <title>Evolutionary Origins and Diversification of the Mycorrhizal Mutualists.</title>
        <authorList>
            <consortium name="DOE Joint Genome Institute"/>
            <consortium name="Mycorrhizal Genomics Consortium"/>
            <person name="Kohler A."/>
            <person name="Kuo A."/>
            <person name="Nagy L.G."/>
            <person name="Floudas D."/>
            <person name="Copeland A."/>
            <person name="Barry K.W."/>
            <person name="Cichocki N."/>
            <person name="Veneault-Fourrey C."/>
            <person name="LaButti K."/>
            <person name="Lindquist E.A."/>
            <person name="Lipzen A."/>
            <person name="Lundell T."/>
            <person name="Morin E."/>
            <person name="Murat C."/>
            <person name="Riley R."/>
            <person name="Ohm R."/>
            <person name="Sun H."/>
            <person name="Tunlid A."/>
            <person name="Henrissat B."/>
            <person name="Grigoriev I.V."/>
            <person name="Hibbett D.S."/>
            <person name="Martin F."/>
        </authorList>
    </citation>
    <scope>NUCLEOTIDE SEQUENCE [LARGE SCALE GENOMIC DNA]</scope>
    <source>
        <strain evidence="2 3">SS14</strain>
    </source>
</reference>
<dbReference type="EMBL" id="KN837111">
    <property type="protein sequence ID" value="KIJ45682.1"/>
    <property type="molecule type" value="Genomic_DNA"/>
</dbReference>
<dbReference type="Proteomes" id="UP000054279">
    <property type="component" value="Unassembled WGS sequence"/>
</dbReference>